<dbReference type="InterPro" id="IPR027417">
    <property type="entry name" value="P-loop_NTPase"/>
</dbReference>
<keyword evidence="3" id="KW-1185">Reference proteome</keyword>
<organism evidence="2 3">
    <name type="scientific">Demequina activiva</name>
    <dbReference type="NCBI Taxonomy" id="1582364"/>
    <lineage>
        <taxon>Bacteria</taxon>
        <taxon>Bacillati</taxon>
        <taxon>Actinomycetota</taxon>
        <taxon>Actinomycetes</taxon>
        <taxon>Micrococcales</taxon>
        <taxon>Demequinaceae</taxon>
        <taxon>Demequina</taxon>
    </lineage>
</organism>
<dbReference type="Proteomes" id="UP000652354">
    <property type="component" value="Unassembled WGS sequence"/>
</dbReference>
<proteinExistence type="predicted"/>
<dbReference type="RefSeq" id="WP_203656472.1">
    <property type="nucleotide sequence ID" value="NZ_BONR01000004.1"/>
</dbReference>
<dbReference type="EMBL" id="BONR01000004">
    <property type="protein sequence ID" value="GIG55210.1"/>
    <property type="molecule type" value="Genomic_DNA"/>
</dbReference>
<dbReference type="AlphaFoldDB" id="A0A919UKQ1"/>
<feature type="domain" description="Orc1-like AAA ATPase" evidence="1">
    <location>
        <begin position="19"/>
        <end position="202"/>
    </location>
</feature>
<evidence type="ECO:0000313" key="2">
    <source>
        <dbReference type="EMBL" id="GIG55210.1"/>
    </source>
</evidence>
<evidence type="ECO:0000313" key="3">
    <source>
        <dbReference type="Proteomes" id="UP000652354"/>
    </source>
</evidence>
<name>A0A919UKQ1_9MICO</name>
<dbReference type="Pfam" id="PF13191">
    <property type="entry name" value="AAA_16"/>
    <property type="match status" value="1"/>
</dbReference>
<dbReference type="InterPro" id="IPR041664">
    <property type="entry name" value="AAA_16"/>
</dbReference>
<evidence type="ECO:0000259" key="1">
    <source>
        <dbReference type="Pfam" id="PF13191"/>
    </source>
</evidence>
<accession>A0A919UKQ1</accession>
<dbReference type="PANTHER" id="PTHR34301">
    <property type="entry name" value="DNA-BINDING PROTEIN-RELATED"/>
    <property type="match status" value="1"/>
</dbReference>
<dbReference type="Gene3D" id="3.40.50.300">
    <property type="entry name" value="P-loop containing nucleotide triphosphate hydrolases"/>
    <property type="match status" value="1"/>
</dbReference>
<sequence length="392" mass="42099">MHPNSNPFNPGAGTPPHTLAGRDEEVQAIVTAIERSSLGRSANGIVLHGLRGTGKTVLLGRFCEVASDRGWIAVRIEAAASTSATFAEQLVTRLTPFMLRLDRPSASDHIKRALGAFKSFSISVGLQDVSAGIEVEPRHLLNYGKSIEHSLPDMLRTLAQACAQDGTGVLIAVDEMHDMSRADLRALLAVGQEANESRAPLLLCGAGLPALPRVLSEARTYAERFFEFRAITWLARADARRALVAPVEALGESWTESGLDVILASAGGYPYFLQHFGRAAWNVAAFSPIGAGDANLARSIGFAELDQGFFHIRWERATTAERAYLRAMAIDGDGPSRSGDVADRLGKPASALSAIRTRLIDKGIVYSPVRGRIAFTVPGMATFIRRRDEAGA</sequence>
<dbReference type="PANTHER" id="PTHR34301:SF8">
    <property type="entry name" value="ATPASE DOMAIN-CONTAINING PROTEIN"/>
    <property type="match status" value="1"/>
</dbReference>
<comment type="caution">
    <text evidence="2">The sequence shown here is derived from an EMBL/GenBank/DDBJ whole genome shotgun (WGS) entry which is preliminary data.</text>
</comment>
<gene>
    <name evidence="2" type="ORF">Dac01nite_19620</name>
</gene>
<dbReference type="SUPFAM" id="SSF52540">
    <property type="entry name" value="P-loop containing nucleoside triphosphate hydrolases"/>
    <property type="match status" value="1"/>
</dbReference>
<protein>
    <submittedName>
        <fullName evidence="2">ATPase</fullName>
    </submittedName>
</protein>
<reference evidence="2" key="1">
    <citation type="submission" date="2021-01" db="EMBL/GenBank/DDBJ databases">
        <title>Whole genome shotgun sequence of Demequina activiva NBRC 110675.</title>
        <authorList>
            <person name="Komaki H."/>
            <person name="Tamura T."/>
        </authorList>
    </citation>
    <scope>NUCLEOTIDE SEQUENCE</scope>
    <source>
        <strain evidence="2">NBRC 110675</strain>
    </source>
</reference>